<proteinExistence type="predicted"/>
<dbReference type="EMBL" id="BAAANF010000008">
    <property type="protein sequence ID" value="GAA1678832.1"/>
    <property type="molecule type" value="Genomic_DNA"/>
</dbReference>
<accession>A0ABN2GY64</accession>
<keyword evidence="2" id="KW-1185">Reference proteome</keyword>
<reference evidence="1 2" key="1">
    <citation type="journal article" date="2019" name="Int. J. Syst. Evol. Microbiol.">
        <title>The Global Catalogue of Microorganisms (GCM) 10K type strain sequencing project: providing services to taxonomists for standard genome sequencing and annotation.</title>
        <authorList>
            <consortium name="The Broad Institute Genomics Platform"/>
            <consortium name="The Broad Institute Genome Sequencing Center for Infectious Disease"/>
            <person name="Wu L."/>
            <person name="Ma J."/>
        </authorList>
    </citation>
    <scope>NUCLEOTIDE SEQUENCE [LARGE SCALE GENOMIC DNA]</scope>
    <source>
        <strain evidence="1 2">JCM 14307</strain>
    </source>
</reference>
<evidence type="ECO:0000313" key="1">
    <source>
        <dbReference type="EMBL" id="GAA1678832.1"/>
    </source>
</evidence>
<gene>
    <name evidence="1" type="ORF">GCM10009745_23110</name>
</gene>
<comment type="caution">
    <text evidence="1">The sequence shown here is derived from an EMBL/GenBank/DDBJ whole genome shotgun (WGS) entry which is preliminary data.</text>
</comment>
<protein>
    <submittedName>
        <fullName evidence="1">Uncharacterized protein</fullName>
    </submittedName>
</protein>
<evidence type="ECO:0000313" key="2">
    <source>
        <dbReference type="Proteomes" id="UP001500280"/>
    </source>
</evidence>
<organism evidence="1 2">
    <name type="scientific">Kribbella yunnanensis</name>
    <dbReference type="NCBI Taxonomy" id="190194"/>
    <lineage>
        <taxon>Bacteria</taxon>
        <taxon>Bacillati</taxon>
        <taxon>Actinomycetota</taxon>
        <taxon>Actinomycetes</taxon>
        <taxon>Propionibacteriales</taxon>
        <taxon>Kribbellaceae</taxon>
        <taxon>Kribbella</taxon>
    </lineage>
</organism>
<sequence length="220" mass="24261">MYGGCIGAREYLSCHGNTGRRLHGDRGMPMARVLRTDRILALSTPRHAPRVTGETPEMLRIEDVPTAPRGTHLNAEITQAPTDAEHQGDVVVERRIPGRVTNPRDTEAALNWQLERLGSTAWQDWPLKFQRMAFGYAQDSGWQDAADAVKWLDHHALLHEGTAPRGALVWYQAADRIRVACALGSGQVVGPLIDGPVAIAVLSEVSTDWIWSDPVFPFGQ</sequence>
<dbReference type="Proteomes" id="UP001500280">
    <property type="component" value="Unassembled WGS sequence"/>
</dbReference>
<name>A0ABN2GY64_9ACTN</name>